<evidence type="ECO:0008006" key="3">
    <source>
        <dbReference type="Google" id="ProtNLM"/>
    </source>
</evidence>
<evidence type="ECO:0000313" key="1">
    <source>
        <dbReference type="EMBL" id="SEH61076.1"/>
    </source>
</evidence>
<proteinExistence type="predicted"/>
<gene>
    <name evidence="1" type="ORF">SAMN05192561_11268</name>
</gene>
<dbReference type="InterPro" id="IPR020288">
    <property type="entry name" value="Sheath_initiator"/>
</dbReference>
<organism evidence="1 2">
    <name type="scientific">Halopenitus malekzadehii</name>
    <dbReference type="NCBI Taxonomy" id="1267564"/>
    <lineage>
        <taxon>Archaea</taxon>
        <taxon>Methanobacteriati</taxon>
        <taxon>Methanobacteriota</taxon>
        <taxon>Stenosarchaea group</taxon>
        <taxon>Halobacteria</taxon>
        <taxon>Halobacteriales</taxon>
        <taxon>Haloferacaceae</taxon>
        <taxon>Halopenitus</taxon>
    </lineage>
</organism>
<sequence length="120" mass="12913">MNYKRTLALNPDGSFRVENGSPVWIDGAAAVEQELRTMLATIRGEDPFDEDHGLPVFEISGSPPAVVERGVRNTLLSDDRVASVDTVDVSDPGANRVTDVDVQVTLVDGEQLEFTSGVQA</sequence>
<evidence type="ECO:0000313" key="2">
    <source>
        <dbReference type="Proteomes" id="UP000199215"/>
    </source>
</evidence>
<accession>A0A1H6JKN6</accession>
<dbReference type="Proteomes" id="UP000199215">
    <property type="component" value="Unassembled WGS sequence"/>
</dbReference>
<dbReference type="EMBL" id="FNWU01000012">
    <property type="protein sequence ID" value="SEH61076.1"/>
    <property type="molecule type" value="Genomic_DNA"/>
</dbReference>
<keyword evidence="2" id="KW-1185">Reference proteome</keyword>
<dbReference type="Gene3D" id="3.10.450.40">
    <property type="match status" value="1"/>
</dbReference>
<dbReference type="AlphaFoldDB" id="A0A1H6JKN6"/>
<dbReference type="OrthoDB" id="350800at2157"/>
<name>A0A1H6JKN6_9EURY</name>
<protein>
    <recommendedName>
        <fullName evidence="3">IraD/Gp25-like domain-containing protein</fullName>
    </recommendedName>
</protein>
<dbReference type="RefSeq" id="WP_092817633.1">
    <property type="nucleotide sequence ID" value="NZ_FNWU01000012.1"/>
</dbReference>
<dbReference type="Pfam" id="PF10934">
    <property type="entry name" value="Sheath_initiator"/>
    <property type="match status" value="1"/>
</dbReference>
<dbReference type="SUPFAM" id="SSF160719">
    <property type="entry name" value="gpW/gp25-like"/>
    <property type="match status" value="1"/>
</dbReference>
<dbReference type="STRING" id="1267564.SAMN05192561_11268"/>
<reference evidence="1 2" key="1">
    <citation type="submission" date="2016-10" db="EMBL/GenBank/DDBJ databases">
        <authorList>
            <person name="de Groot N.N."/>
        </authorList>
    </citation>
    <scope>NUCLEOTIDE SEQUENCE [LARGE SCALE GENOMIC DNA]</scope>
    <source>
        <strain evidence="1 2">IBRC-M10418</strain>
    </source>
</reference>